<comment type="similarity">
    <text evidence="2">Belongs to the aldose epimerase family.</text>
</comment>
<dbReference type="NCBIfam" id="NF008277">
    <property type="entry name" value="PRK11055.1"/>
    <property type="match status" value="1"/>
</dbReference>
<dbReference type="Proteomes" id="UP001500571">
    <property type="component" value="Unassembled WGS sequence"/>
</dbReference>
<comment type="caution">
    <text evidence="5">The sequence shown here is derived from an EMBL/GenBank/DDBJ whole genome shotgun (WGS) entry which is preliminary data.</text>
</comment>
<dbReference type="PANTHER" id="PTHR10091:SF0">
    <property type="entry name" value="GALACTOSE MUTAROTASE"/>
    <property type="match status" value="1"/>
</dbReference>
<dbReference type="PIRSF" id="PIRSF005096">
    <property type="entry name" value="GALM"/>
    <property type="match status" value="1"/>
</dbReference>
<evidence type="ECO:0000313" key="6">
    <source>
        <dbReference type="Proteomes" id="UP001500571"/>
    </source>
</evidence>
<dbReference type="CDD" id="cd09019">
    <property type="entry name" value="galactose_mutarotase_like"/>
    <property type="match status" value="1"/>
</dbReference>
<accession>A0ABP5BT73</accession>
<evidence type="ECO:0000256" key="4">
    <source>
        <dbReference type="ARBA" id="ARBA00023277"/>
    </source>
</evidence>
<gene>
    <name evidence="5" type="ORF">GCM10009798_09170</name>
</gene>
<keyword evidence="4" id="KW-0119">Carbohydrate metabolism</keyword>
<comment type="pathway">
    <text evidence="1">Carbohydrate metabolism; hexose metabolism.</text>
</comment>
<evidence type="ECO:0000313" key="5">
    <source>
        <dbReference type="EMBL" id="GAA1952087.1"/>
    </source>
</evidence>
<name>A0ABP5BT73_9ACTN</name>
<dbReference type="SUPFAM" id="SSF74650">
    <property type="entry name" value="Galactose mutarotase-like"/>
    <property type="match status" value="1"/>
</dbReference>
<dbReference type="EMBL" id="BAAAPB010000001">
    <property type="protein sequence ID" value="GAA1952087.1"/>
    <property type="molecule type" value="Genomic_DNA"/>
</dbReference>
<dbReference type="Pfam" id="PF01263">
    <property type="entry name" value="Aldose_epim"/>
    <property type="match status" value="1"/>
</dbReference>
<protein>
    <submittedName>
        <fullName evidence="5">Galactose mutarotase</fullName>
    </submittedName>
</protein>
<keyword evidence="6" id="KW-1185">Reference proteome</keyword>
<reference evidence="6" key="1">
    <citation type="journal article" date="2019" name="Int. J. Syst. Evol. Microbiol.">
        <title>The Global Catalogue of Microorganisms (GCM) 10K type strain sequencing project: providing services to taxonomists for standard genome sequencing and annotation.</title>
        <authorList>
            <consortium name="The Broad Institute Genomics Platform"/>
            <consortium name="The Broad Institute Genome Sequencing Center for Infectious Disease"/>
            <person name="Wu L."/>
            <person name="Ma J."/>
        </authorList>
    </citation>
    <scope>NUCLEOTIDE SEQUENCE [LARGE SCALE GENOMIC DNA]</scope>
    <source>
        <strain evidence="6">JCM 15309</strain>
    </source>
</reference>
<evidence type="ECO:0000256" key="1">
    <source>
        <dbReference type="ARBA" id="ARBA00005028"/>
    </source>
</evidence>
<dbReference type="InterPro" id="IPR011013">
    <property type="entry name" value="Gal_mutarotase_sf_dom"/>
</dbReference>
<evidence type="ECO:0000256" key="2">
    <source>
        <dbReference type="ARBA" id="ARBA00006206"/>
    </source>
</evidence>
<proteinExistence type="inferred from homology"/>
<keyword evidence="3" id="KW-0413">Isomerase</keyword>
<organism evidence="5 6">
    <name type="scientific">Nocardioides panacihumi</name>
    <dbReference type="NCBI Taxonomy" id="400774"/>
    <lineage>
        <taxon>Bacteria</taxon>
        <taxon>Bacillati</taxon>
        <taxon>Actinomycetota</taxon>
        <taxon>Actinomycetes</taxon>
        <taxon>Propionibacteriales</taxon>
        <taxon>Nocardioidaceae</taxon>
        <taxon>Nocardioides</taxon>
    </lineage>
</organism>
<dbReference type="PANTHER" id="PTHR10091">
    <property type="entry name" value="ALDOSE-1-EPIMERASE"/>
    <property type="match status" value="1"/>
</dbReference>
<dbReference type="InterPro" id="IPR008183">
    <property type="entry name" value="Aldose_1/G6P_1-epimerase"/>
</dbReference>
<dbReference type="InterPro" id="IPR015443">
    <property type="entry name" value="Aldose_1-epimerase"/>
</dbReference>
<sequence>MVDVLTLGATVHRVEVGCGDGVRRNVALGRDRIADLLDVEGFLGATIGRYANRIAAGRFVLDGAPVTVGTSDRGNSLHGGPEGWDKLLWTVDAHEASSVTLSLVSADGDMGFPGAVAASVTYSAEGSTVRVEHTATTDAPTVVNMTNHSYLNLDGDGAGTIDGHTLVVHADHYTPVDATGIPVGEHAPVDGTPFDLRTPTVLGPALRTDHPQVALASGIDHNFVVRGEGLRPVAVLTSPLTRTSVELLSDQPGLQVYTGNGLAGPGRAGRRYRPGDGIALEPQVYPDTPNHPDWPSARLDPGDTYRSVIEWRFGVL</sequence>
<dbReference type="InterPro" id="IPR047215">
    <property type="entry name" value="Galactose_mutarotase-like"/>
</dbReference>
<dbReference type="Gene3D" id="2.70.98.10">
    <property type="match status" value="1"/>
</dbReference>
<dbReference type="InterPro" id="IPR014718">
    <property type="entry name" value="GH-type_carb-bd"/>
</dbReference>
<evidence type="ECO:0000256" key="3">
    <source>
        <dbReference type="ARBA" id="ARBA00023235"/>
    </source>
</evidence>